<dbReference type="Pfam" id="PF02678">
    <property type="entry name" value="Pirin"/>
    <property type="match status" value="1"/>
</dbReference>
<evidence type="ECO:0000256" key="2">
    <source>
        <dbReference type="PIRSR" id="PIRSR006232-1"/>
    </source>
</evidence>
<dbReference type="GO" id="GO:0046872">
    <property type="term" value="F:metal ion binding"/>
    <property type="evidence" value="ECO:0007669"/>
    <property type="project" value="UniProtKB-KW"/>
</dbReference>
<evidence type="ECO:0000259" key="5">
    <source>
        <dbReference type="Pfam" id="PF05726"/>
    </source>
</evidence>
<keyword evidence="2" id="KW-0479">Metal-binding</keyword>
<gene>
    <name evidence="6" type="ORF">SOASR030_16840</name>
</gene>
<sequence length="297" mass="32711">MPHTPTPQAPDLQRIASRTKDVGGIPVARGLPVKERRLIGAWCFLDHAGPAVFQSDAQSMHVAPHPHTGLQTFTWMLEGEILHRDSLGYEQVIRPGQVNLMTAGRGISHSEDSVPGCLKLHAAQLWIALPEAVKDMPPRFDHYPNLPKWQDGGVGFTLLTGEFFGRRAPTLGFSELVGVDVANRQKATLTLPLRRDFEYGLFILEGEAQIGKETFAQNELAYIDPDHVELPLTLAENSRVLLLGGEPLGEEVLMWWNFVGRSKEELRNAVEEWNAGSARFGTVPNAGQPPTPAPTIP</sequence>
<protein>
    <submittedName>
        <fullName evidence="6">Quercetin 2,3-dioxygenase</fullName>
    </submittedName>
</protein>
<evidence type="ECO:0000256" key="3">
    <source>
        <dbReference type="RuleBase" id="RU003457"/>
    </source>
</evidence>
<dbReference type="PANTHER" id="PTHR13903">
    <property type="entry name" value="PIRIN-RELATED"/>
    <property type="match status" value="1"/>
</dbReference>
<dbReference type="Pfam" id="PF05726">
    <property type="entry name" value="Pirin_C"/>
    <property type="match status" value="1"/>
</dbReference>
<feature type="binding site" evidence="2">
    <location>
        <position position="111"/>
    </location>
    <ligand>
        <name>Fe cation</name>
        <dbReference type="ChEBI" id="CHEBI:24875"/>
    </ligand>
</feature>
<comment type="similarity">
    <text evidence="1 3">Belongs to the pirin family.</text>
</comment>
<reference evidence="6" key="1">
    <citation type="submission" date="2022-06" db="EMBL/GenBank/DDBJ databases">
        <title>Draft genome sequences of Leminorella grimontii str. JCM5902.</title>
        <authorList>
            <person name="Wakabayashi Y."/>
            <person name="Kojima K."/>
        </authorList>
    </citation>
    <scope>NUCLEOTIDE SEQUENCE</scope>
    <source>
        <strain evidence="6">JCM 5902</strain>
    </source>
</reference>
<dbReference type="InterPro" id="IPR011051">
    <property type="entry name" value="RmlC_Cupin_sf"/>
</dbReference>
<comment type="cofactor">
    <cofactor evidence="2">
        <name>Fe cation</name>
        <dbReference type="ChEBI" id="CHEBI:24875"/>
    </cofactor>
    <text evidence="2">Binds 1 Fe cation per subunit.</text>
</comment>
<feature type="binding site" evidence="2">
    <location>
        <position position="67"/>
    </location>
    <ligand>
        <name>Fe cation</name>
        <dbReference type="ChEBI" id="CHEBI:24875"/>
    </ligand>
</feature>
<dbReference type="AlphaFoldDB" id="A0AAV5N4F9"/>
<dbReference type="CDD" id="cd02247">
    <property type="entry name" value="cupin_pirin_C"/>
    <property type="match status" value="1"/>
</dbReference>
<evidence type="ECO:0000256" key="1">
    <source>
        <dbReference type="ARBA" id="ARBA00008416"/>
    </source>
</evidence>
<feature type="binding site" evidence="2">
    <location>
        <position position="65"/>
    </location>
    <ligand>
        <name>Fe cation</name>
        <dbReference type="ChEBI" id="CHEBI:24875"/>
    </ligand>
</feature>
<dbReference type="PIRSF" id="PIRSF006232">
    <property type="entry name" value="Pirin"/>
    <property type="match status" value="1"/>
</dbReference>
<comment type="caution">
    <text evidence="6">The sequence shown here is derived from an EMBL/GenBank/DDBJ whole genome shotgun (WGS) entry which is preliminary data.</text>
</comment>
<dbReference type="EMBL" id="BRLH01000003">
    <property type="protein sequence ID" value="GKX55572.1"/>
    <property type="molecule type" value="Genomic_DNA"/>
</dbReference>
<feature type="domain" description="Pirin N-terminal" evidence="4">
    <location>
        <begin position="33"/>
        <end position="127"/>
    </location>
</feature>
<keyword evidence="7" id="KW-1185">Reference proteome</keyword>
<dbReference type="RefSeq" id="WP_027273547.1">
    <property type="nucleotide sequence ID" value="NZ_BRLH01000003.1"/>
</dbReference>
<dbReference type="InterPro" id="IPR003829">
    <property type="entry name" value="Pirin_N_dom"/>
</dbReference>
<dbReference type="Gene3D" id="2.60.120.10">
    <property type="entry name" value="Jelly Rolls"/>
    <property type="match status" value="2"/>
</dbReference>
<accession>A0AAV5N4F9</accession>
<dbReference type="InterPro" id="IPR008778">
    <property type="entry name" value="Pirin_C_dom"/>
</dbReference>
<dbReference type="PANTHER" id="PTHR13903:SF8">
    <property type="entry name" value="PIRIN"/>
    <property type="match status" value="1"/>
</dbReference>
<evidence type="ECO:0000259" key="4">
    <source>
        <dbReference type="Pfam" id="PF02678"/>
    </source>
</evidence>
<feature type="binding site" evidence="2">
    <location>
        <position position="109"/>
    </location>
    <ligand>
        <name>Fe cation</name>
        <dbReference type="ChEBI" id="CHEBI:24875"/>
    </ligand>
</feature>
<name>A0AAV5N4F9_9GAMM</name>
<keyword evidence="2" id="KW-0408">Iron</keyword>
<dbReference type="InterPro" id="IPR012093">
    <property type="entry name" value="Pirin"/>
</dbReference>
<dbReference type="InterPro" id="IPR014710">
    <property type="entry name" value="RmlC-like_jellyroll"/>
</dbReference>
<evidence type="ECO:0000313" key="6">
    <source>
        <dbReference type="EMBL" id="GKX55572.1"/>
    </source>
</evidence>
<feature type="domain" description="Pirin C-terminal" evidence="5">
    <location>
        <begin position="179"/>
        <end position="277"/>
    </location>
</feature>
<dbReference type="SUPFAM" id="SSF51182">
    <property type="entry name" value="RmlC-like cupins"/>
    <property type="match status" value="1"/>
</dbReference>
<dbReference type="Proteomes" id="UP001058124">
    <property type="component" value="Unassembled WGS sequence"/>
</dbReference>
<proteinExistence type="inferred from homology"/>
<evidence type="ECO:0000313" key="7">
    <source>
        <dbReference type="Proteomes" id="UP001058124"/>
    </source>
</evidence>
<dbReference type="CDD" id="cd02909">
    <property type="entry name" value="cupin_pirin_N"/>
    <property type="match status" value="1"/>
</dbReference>
<organism evidence="6 7">
    <name type="scientific">Leminorella grimontii</name>
    <dbReference type="NCBI Taxonomy" id="82981"/>
    <lineage>
        <taxon>Bacteria</taxon>
        <taxon>Pseudomonadati</taxon>
        <taxon>Pseudomonadota</taxon>
        <taxon>Gammaproteobacteria</taxon>
        <taxon>Enterobacterales</taxon>
        <taxon>Budviciaceae</taxon>
        <taxon>Leminorella</taxon>
    </lineage>
</organism>